<feature type="signal peptide" evidence="1">
    <location>
        <begin position="1"/>
        <end position="24"/>
    </location>
</feature>
<proteinExistence type="predicted"/>
<organism evidence="2 3">
    <name type="scientific">Pseudomonas morbosilactucae</name>
    <dbReference type="NCBI Taxonomy" id="2938197"/>
    <lineage>
        <taxon>Bacteria</taxon>
        <taxon>Pseudomonadati</taxon>
        <taxon>Pseudomonadota</taxon>
        <taxon>Gammaproteobacteria</taxon>
        <taxon>Pseudomonadales</taxon>
        <taxon>Pseudomonadaceae</taxon>
        <taxon>Pseudomonas</taxon>
    </lineage>
</organism>
<dbReference type="PANTHER" id="PTHR37549">
    <property type="entry name" value="LIPOPROTEIN LPRI"/>
    <property type="match status" value="1"/>
</dbReference>
<comment type="caution">
    <text evidence="2">The sequence shown here is derived from an EMBL/GenBank/DDBJ whole genome shotgun (WGS) entry which is preliminary data.</text>
</comment>
<protein>
    <recommendedName>
        <fullName evidence="4">DUF1311 domain-containing protein</fullName>
    </recommendedName>
</protein>
<reference evidence="2 3" key="1">
    <citation type="journal article" date="2022" name="Int. J. Syst. Evol. Microbiol.">
        <title>Pseudomonas aegrilactucae sp. nov. and Pseudomonas morbosilactucae sp. nov., pathogens causing bacterial rot of lettuce in Japan.</title>
        <authorList>
            <person name="Sawada H."/>
            <person name="Fujikawa T."/>
            <person name="Satou M."/>
        </authorList>
    </citation>
    <scope>NUCLEOTIDE SEQUENCE [LARGE SCALE GENOMIC DNA]</scope>
    <source>
        <strain evidence="2 3">MAFF 302046</strain>
    </source>
</reference>
<evidence type="ECO:0008006" key="4">
    <source>
        <dbReference type="Google" id="ProtNLM"/>
    </source>
</evidence>
<dbReference type="Proteomes" id="UP001155163">
    <property type="component" value="Unassembled WGS sequence"/>
</dbReference>
<reference evidence="2 3" key="2">
    <citation type="journal article" date="2023" name="Plant Pathol.">
        <title>Dismantling and reorganizing Pseudomonas marginalis sensu#lato.</title>
        <authorList>
            <person name="Sawada H."/>
            <person name="Fujikawa T."/>
            <person name="Satou M."/>
        </authorList>
    </citation>
    <scope>NUCLEOTIDE SEQUENCE [LARGE SCALE GENOMIC DNA]</scope>
    <source>
        <strain evidence="2 3">MAFF 302046</strain>
    </source>
</reference>
<dbReference type="RefSeq" id="WP_268263558.1">
    <property type="nucleotide sequence ID" value="NZ_JALQCX010000059.1"/>
</dbReference>
<dbReference type="PANTHER" id="PTHR37549:SF1">
    <property type="entry name" value="LIPOPROTEIN LPRI"/>
    <property type="match status" value="1"/>
</dbReference>
<sequence>MRLPRLSLATAGLALALLTPPAAAAGFDCSKASTLIEKTVCDTPTLSAKDDELNRRYKTLKHLQVIRQLQAYWLSDVRSSCETSDCLEATYRAQVKLLGPVPIPALPNPDQLRPLAPGQHYTVYENDNWPRFTLATFTPASIPGDQQIVDAQVIDNVLHVVLFVGRYLAGEPTYVGTLYEYRDDRPGLHPIAKDVAFVGWSSPGSNDQGIRFSGIVDGVLYYRQHIGGNLQKAMSYRLGSRSPAEESRHVFQAASNTHRHALARVREQLNESSNSLSLQYDAPTQGTYQETITDQNEPDDGWSIVNPTWSATRPVLYFDNSGAKACVWRVDVRLKVLSKIVPEHEAMSARPVDIFGREAVVYLQGGQLKFAMQPDD</sequence>
<feature type="chain" id="PRO_5045326269" description="DUF1311 domain-containing protein" evidence="1">
    <location>
        <begin position="25"/>
        <end position="376"/>
    </location>
</feature>
<name>A0ABT0JNX3_9PSED</name>
<evidence type="ECO:0000313" key="2">
    <source>
        <dbReference type="EMBL" id="MCK9817633.1"/>
    </source>
</evidence>
<keyword evidence="1" id="KW-0732">Signal</keyword>
<dbReference type="EMBL" id="JALQCX010000059">
    <property type="protein sequence ID" value="MCK9817633.1"/>
    <property type="molecule type" value="Genomic_DNA"/>
</dbReference>
<evidence type="ECO:0000256" key="1">
    <source>
        <dbReference type="SAM" id="SignalP"/>
    </source>
</evidence>
<gene>
    <name evidence="2" type="ORF">M1B35_26750</name>
</gene>
<dbReference type="InterPro" id="IPR052755">
    <property type="entry name" value="Lysozyme_Inhibitor_LprI"/>
</dbReference>
<keyword evidence="3" id="KW-1185">Reference proteome</keyword>
<evidence type="ECO:0000313" key="3">
    <source>
        <dbReference type="Proteomes" id="UP001155163"/>
    </source>
</evidence>
<accession>A0ABT0JNX3</accession>